<dbReference type="PROSITE" id="PS51608">
    <property type="entry name" value="SAM_MT_UBIE"/>
    <property type="match status" value="1"/>
</dbReference>
<comment type="function">
    <text evidence="6">Methyltransferase required for the conversion of demethylmenaquinol (DMKH2) to menaquinol (MKH2) and the conversion of 2-polyprenyl-6-methoxy-1,4-benzoquinol (DDMQH2) to 2-polyprenyl-3-methyl-6-methoxy-1,4-benzoquinol (DMQH2).</text>
</comment>
<keyword evidence="4 6" id="KW-0831">Ubiquinone biosynthesis</keyword>
<dbReference type="Pfam" id="PF01209">
    <property type="entry name" value="Ubie_methyltran"/>
    <property type="match status" value="1"/>
</dbReference>
<dbReference type="SUPFAM" id="SSF53335">
    <property type="entry name" value="S-adenosyl-L-methionine-dependent methyltransferases"/>
    <property type="match status" value="1"/>
</dbReference>
<evidence type="ECO:0000256" key="5">
    <source>
        <dbReference type="ARBA" id="ARBA00022691"/>
    </source>
</evidence>
<feature type="binding site" evidence="6">
    <location>
        <position position="91"/>
    </location>
    <ligand>
        <name>S-adenosyl-L-methionine</name>
        <dbReference type="ChEBI" id="CHEBI:59789"/>
    </ligand>
</feature>
<dbReference type="Proteomes" id="UP001595462">
    <property type="component" value="Unassembled WGS sequence"/>
</dbReference>
<keyword evidence="5 6" id="KW-0949">S-adenosyl-L-methionine</keyword>
<keyword evidence="2 6" id="KW-0489">Methyltransferase</keyword>
<dbReference type="EMBL" id="JBHRSS010000003">
    <property type="protein sequence ID" value="MFC3103492.1"/>
    <property type="molecule type" value="Genomic_DNA"/>
</dbReference>
<comment type="pathway">
    <text evidence="6">Cofactor biosynthesis; ubiquinone biosynthesis.</text>
</comment>
<dbReference type="HAMAP" id="MF_01813">
    <property type="entry name" value="MenG_UbiE_methyltr"/>
    <property type="match status" value="1"/>
</dbReference>
<dbReference type="EC" id="2.1.1.163" evidence="6"/>
<accession>A0ABV7ELB1</accession>
<dbReference type="GO" id="GO:0043770">
    <property type="term" value="F:demethylmenaquinone methyltransferase activity"/>
    <property type="evidence" value="ECO:0007669"/>
    <property type="project" value="UniProtKB-EC"/>
</dbReference>
<comment type="caution">
    <text evidence="6">Lacks conserved residue(s) required for the propagation of feature annotation.</text>
</comment>
<feature type="compositionally biased region" description="Low complexity" evidence="7">
    <location>
        <begin position="11"/>
        <end position="21"/>
    </location>
</feature>
<keyword evidence="9" id="KW-1185">Reference proteome</keyword>
<organism evidence="8 9">
    <name type="scientific">Salinisphaera aquimarina</name>
    <dbReference type="NCBI Taxonomy" id="2094031"/>
    <lineage>
        <taxon>Bacteria</taxon>
        <taxon>Pseudomonadati</taxon>
        <taxon>Pseudomonadota</taxon>
        <taxon>Gammaproteobacteria</taxon>
        <taxon>Salinisphaerales</taxon>
        <taxon>Salinisphaeraceae</taxon>
        <taxon>Salinisphaera</taxon>
    </lineage>
</organism>
<dbReference type="NCBIfam" id="NF001244">
    <property type="entry name" value="PRK00216.1-5"/>
    <property type="match status" value="1"/>
</dbReference>
<dbReference type="RefSeq" id="WP_380687574.1">
    <property type="nucleotide sequence ID" value="NZ_JBHRSS010000003.1"/>
</dbReference>
<dbReference type="NCBIfam" id="TIGR01934">
    <property type="entry name" value="MenG_MenH_UbiE"/>
    <property type="match status" value="1"/>
</dbReference>
<comment type="similarity">
    <text evidence="6">Belongs to the class I-like SAM-binding methyltransferase superfamily. MenG/UbiE family.</text>
</comment>
<dbReference type="PANTHER" id="PTHR43591:SF24">
    <property type="entry name" value="2-METHOXY-6-POLYPRENYL-1,4-BENZOQUINOL METHYLASE, MITOCHONDRIAL"/>
    <property type="match status" value="1"/>
</dbReference>
<dbReference type="InterPro" id="IPR023576">
    <property type="entry name" value="UbiE/COQ5_MeTrFase_CS"/>
</dbReference>
<gene>
    <name evidence="6 8" type="primary">ubiE</name>
    <name evidence="8" type="ORF">ACFOSU_06275</name>
</gene>
<dbReference type="InterPro" id="IPR029063">
    <property type="entry name" value="SAM-dependent_MTases_sf"/>
</dbReference>
<feature type="binding site" evidence="6">
    <location>
        <position position="112"/>
    </location>
    <ligand>
        <name>S-adenosyl-L-methionine</name>
        <dbReference type="ChEBI" id="CHEBI:59789"/>
    </ligand>
</feature>
<proteinExistence type="inferred from homology"/>
<dbReference type="NCBIfam" id="NF001240">
    <property type="entry name" value="PRK00216.1-1"/>
    <property type="match status" value="1"/>
</dbReference>
<dbReference type="GO" id="GO:0032259">
    <property type="term" value="P:methylation"/>
    <property type="evidence" value="ECO:0007669"/>
    <property type="project" value="UniProtKB-KW"/>
</dbReference>
<keyword evidence="3 6" id="KW-0808">Transferase</keyword>
<dbReference type="Gene3D" id="3.40.50.150">
    <property type="entry name" value="Vaccinia Virus protein VP39"/>
    <property type="match status" value="1"/>
</dbReference>
<evidence type="ECO:0000256" key="2">
    <source>
        <dbReference type="ARBA" id="ARBA00022603"/>
    </source>
</evidence>
<reference evidence="9" key="1">
    <citation type="journal article" date="2019" name="Int. J. Syst. Evol. Microbiol.">
        <title>The Global Catalogue of Microorganisms (GCM) 10K type strain sequencing project: providing services to taxonomists for standard genome sequencing and annotation.</title>
        <authorList>
            <consortium name="The Broad Institute Genomics Platform"/>
            <consortium name="The Broad Institute Genome Sequencing Center for Infectious Disease"/>
            <person name="Wu L."/>
            <person name="Ma J."/>
        </authorList>
    </citation>
    <scope>NUCLEOTIDE SEQUENCE [LARGE SCALE GENOMIC DNA]</scope>
    <source>
        <strain evidence="9">KCTC 52640</strain>
    </source>
</reference>
<evidence type="ECO:0000256" key="4">
    <source>
        <dbReference type="ARBA" id="ARBA00022688"/>
    </source>
</evidence>
<name>A0ABV7ELB1_9GAMM</name>
<keyword evidence="1 6" id="KW-0474">Menaquinone biosynthesis</keyword>
<dbReference type="PROSITE" id="PS01183">
    <property type="entry name" value="UBIE_1"/>
    <property type="match status" value="1"/>
</dbReference>
<dbReference type="CDD" id="cd02440">
    <property type="entry name" value="AdoMet_MTases"/>
    <property type="match status" value="1"/>
</dbReference>
<evidence type="ECO:0000313" key="9">
    <source>
        <dbReference type="Proteomes" id="UP001595462"/>
    </source>
</evidence>
<feature type="binding site" evidence="6">
    <location>
        <begin position="140"/>
        <end position="141"/>
    </location>
    <ligand>
        <name>S-adenosyl-L-methionine</name>
        <dbReference type="ChEBI" id="CHEBI:59789"/>
    </ligand>
</feature>
<evidence type="ECO:0000313" key="8">
    <source>
        <dbReference type="EMBL" id="MFC3103492.1"/>
    </source>
</evidence>
<evidence type="ECO:0000256" key="3">
    <source>
        <dbReference type="ARBA" id="ARBA00022679"/>
    </source>
</evidence>
<sequence>MTQHDNPERPGANAAGAGSNNDPETIDFGYERVSRRDKQGRVAAVFDSVADNYDIMNDLMSMGIHRAWKHFTLELAAVREGDRVLDLAGGTGDLAAGFARRVGPKGRVLLSDINGAMLANGRDRMMDRGVVGNIDYCLANAEKLPFADNSFDCVTIGFGLRNVTDKPAALAEMARVTKPGGRSLVLEFSKPAVPGLDKLYDLYSFTVLPWLGKKVANDEASYRYLAESIRMHPDQQTLQAMMSDAGFVRCGYHNLTGGIVAVHRGYKA</sequence>
<dbReference type="PANTHER" id="PTHR43591">
    <property type="entry name" value="METHYLTRANSFERASE"/>
    <property type="match status" value="1"/>
</dbReference>
<dbReference type="EC" id="2.1.1.201" evidence="6"/>
<dbReference type="InterPro" id="IPR004033">
    <property type="entry name" value="UbiE/COQ5_MeTrFase"/>
</dbReference>
<evidence type="ECO:0000256" key="7">
    <source>
        <dbReference type="SAM" id="MobiDB-lite"/>
    </source>
</evidence>
<comment type="caution">
    <text evidence="8">The sequence shown here is derived from an EMBL/GenBank/DDBJ whole genome shotgun (WGS) entry which is preliminary data.</text>
</comment>
<comment type="catalytic activity">
    <reaction evidence="6">
        <text>a 2-demethylmenaquinol + S-adenosyl-L-methionine = a menaquinol + S-adenosyl-L-homocysteine + H(+)</text>
        <dbReference type="Rhea" id="RHEA:42640"/>
        <dbReference type="Rhea" id="RHEA-COMP:9539"/>
        <dbReference type="Rhea" id="RHEA-COMP:9563"/>
        <dbReference type="ChEBI" id="CHEBI:15378"/>
        <dbReference type="ChEBI" id="CHEBI:18151"/>
        <dbReference type="ChEBI" id="CHEBI:55437"/>
        <dbReference type="ChEBI" id="CHEBI:57856"/>
        <dbReference type="ChEBI" id="CHEBI:59789"/>
        <dbReference type="EC" id="2.1.1.163"/>
    </reaction>
</comment>
<evidence type="ECO:0000256" key="1">
    <source>
        <dbReference type="ARBA" id="ARBA00022428"/>
    </source>
</evidence>
<evidence type="ECO:0000256" key="6">
    <source>
        <dbReference type="HAMAP-Rule" id="MF_01813"/>
    </source>
</evidence>
<comment type="pathway">
    <text evidence="6">Quinol/quinone metabolism; menaquinone biosynthesis; menaquinol from 1,4-dihydroxy-2-naphthoate: step 2/2.</text>
</comment>
<feature type="region of interest" description="Disordered" evidence="7">
    <location>
        <begin position="1"/>
        <end position="27"/>
    </location>
</feature>
<comment type="catalytic activity">
    <reaction evidence="6">
        <text>a 2-methoxy-6-(all-trans-polyprenyl)benzene-1,4-diol + S-adenosyl-L-methionine = a 5-methoxy-2-methyl-3-(all-trans-polyprenyl)benzene-1,4-diol + S-adenosyl-L-homocysteine + H(+)</text>
        <dbReference type="Rhea" id="RHEA:28286"/>
        <dbReference type="Rhea" id="RHEA-COMP:10858"/>
        <dbReference type="Rhea" id="RHEA-COMP:10859"/>
        <dbReference type="ChEBI" id="CHEBI:15378"/>
        <dbReference type="ChEBI" id="CHEBI:57856"/>
        <dbReference type="ChEBI" id="CHEBI:59789"/>
        <dbReference type="ChEBI" id="CHEBI:84166"/>
        <dbReference type="ChEBI" id="CHEBI:84167"/>
        <dbReference type="EC" id="2.1.1.201"/>
    </reaction>
</comment>
<protein>
    <recommendedName>
        <fullName evidence="6">Ubiquinone/menaquinone biosynthesis C-methyltransferase UbiE</fullName>
        <ecNumber evidence="6">2.1.1.163</ecNumber>
        <ecNumber evidence="6">2.1.1.201</ecNumber>
    </recommendedName>
    <alternativeName>
        <fullName evidence="6">2-methoxy-6-polyprenyl-1,4-benzoquinol methylase</fullName>
    </alternativeName>
    <alternativeName>
        <fullName evidence="6">Demethylmenaquinone methyltransferase</fullName>
    </alternativeName>
</protein>
<dbReference type="GO" id="GO:0008425">
    <property type="term" value="F:2-methoxy-6-polyprenyl-1,4-benzoquinol methyltransferase activity"/>
    <property type="evidence" value="ECO:0007669"/>
    <property type="project" value="UniProtKB-EC"/>
</dbReference>